<name>A0A6L2MJS1_TANCI</name>
<dbReference type="InterPro" id="IPR012337">
    <property type="entry name" value="RNaseH-like_sf"/>
</dbReference>
<dbReference type="GO" id="GO:0004190">
    <property type="term" value="F:aspartic-type endopeptidase activity"/>
    <property type="evidence" value="ECO:0007669"/>
    <property type="project" value="UniProtKB-KW"/>
</dbReference>
<feature type="coiled-coil region" evidence="2">
    <location>
        <begin position="365"/>
        <end position="406"/>
    </location>
</feature>
<dbReference type="Gene3D" id="3.30.420.10">
    <property type="entry name" value="Ribonuclease H-like superfamily/Ribonuclease H"/>
    <property type="match status" value="1"/>
</dbReference>
<dbReference type="PANTHER" id="PTHR11439:SF495">
    <property type="entry name" value="REVERSE TRANSCRIPTASE, RNA-DEPENDENT DNA POLYMERASE-RELATED"/>
    <property type="match status" value="1"/>
</dbReference>
<dbReference type="PROSITE" id="PS50994">
    <property type="entry name" value="INTEGRASE"/>
    <property type="match status" value="1"/>
</dbReference>
<dbReference type="GO" id="GO:0015074">
    <property type="term" value="P:DNA integration"/>
    <property type="evidence" value="ECO:0007669"/>
    <property type="project" value="InterPro"/>
</dbReference>
<organism evidence="4">
    <name type="scientific">Tanacetum cinerariifolium</name>
    <name type="common">Dalmatian daisy</name>
    <name type="synonym">Chrysanthemum cinerariifolium</name>
    <dbReference type="NCBI Taxonomy" id="118510"/>
    <lineage>
        <taxon>Eukaryota</taxon>
        <taxon>Viridiplantae</taxon>
        <taxon>Streptophyta</taxon>
        <taxon>Embryophyta</taxon>
        <taxon>Tracheophyta</taxon>
        <taxon>Spermatophyta</taxon>
        <taxon>Magnoliopsida</taxon>
        <taxon>eudicotyledons</taxon>
        <taxon>Gunneridae</taxon>
        <taxon>Pentapetalae</taxon>
        <taxon>asterids</taxon>
        <taxon>campanulids</taxon>
        <taxon>Asterales</taxon>
        <taxon>Asteraceae</taxon>
        <taxon>Asteroideae</taxon>
        <taxon>Anthemideae</taxon>
        <taxon>Anthemidinae</taxon>
        <taxon>Tanacetum</taxon>
    </lineage>
</organism>
<accession>A0A6L2MJS1</accession>
<keyword evidence="1" id="KW-0645">Protease</keyword>
<protein>
    <recommendedName>
        <fullName evidence="3">Integrase catalytic domain-containing protein</fullName>
    </recommendedName>
</protein>
<dbReference type="InterPro" id="IPR054722">
    <property type="entry name" value="PolX-like_BBD"/>
</dbReference>
<reference evidence="4" key="1">
    <citation type="journal article" date="2019" name="Sci. Rep.">
        <title>Draft genome of Tanacetum cinerariifolium, the natural source of mosquito coil.</title>
        <authorList>
            <person name="Yamashiro T."/>
            <person name="Shiraishi A."/>
            <person name="Satake H."/>
            <person name="Nakayama K."/>
        </authorList>
    </citation>
    <scope>NUCLEOTIDE SEQUENCE</scope>
</reference>
<dbReference type="InterPro" id="IPR001584">
    <property type="entry name" value="Integrase_cat-core"/>
</dbReference>
<dbReference type="EMBL" id="BKCJ010006547">
    <property type="protein sequence ID" value="GEU72724.1"/>
    <property type="molecule type" value="Genomic_DNA"/>
</dbReference>
<dbReference type="Pfam" id="PF22936">
    <property type="entry name" value="Pol_BBD"/>
    <property type="match status" value="1"/>
</dbReference>
<proteinExistence type="predicted"/>
<dbReference type="Pfam" id="PF07727">
    <property type="entry name" value="RVT_2"/>
    <property type="match status" value="1"/>
</dbReference>
<dbReference type="GO" id="GO:0003676">
    <property type="term" value="F:nucleic acid binding"/>
    <property type="evidence" value="ECO:0007669"/>
    <property type="project" value="InterPro"/>
</dbReference>
<evidence type="ECO:0000313" key="4">
    <source>
        <dbReference type="EMBL" id="GEU72724.1"/>
    </source>
</evidence>
<dbReference type="InterPro" id="IPR013103">
    <property type="entry name" value="RVT_2"/>
</dbReference>
<keyword evidence="1" id="KW-0064">Aspartyl protease</keyword>
<dbReference type="CDD" id="cd09272">
    <property type="entry name" value="RNase_HI_RT_Ty1"/>
    <property type="match status" value="1"/>
</dbReference>
<evidence type="ECO:0000256" key="1">
    <source>
        <dbReference type="ARBA" id="ARBA00022750"/>
    </source>
</evidence>
<keyword evidence="1" id="KW-0378">Hydrolase</keyword>
<dbReference type="InterPro" id="IPR036397">
    <property type="entry name" value="RNaseH_sf"/>
</dbReference>
<sequence>MILESVENGPLMWPSIEENRVTKPKKCSELSHTKVIQADCDVKETNIILQGLPPEVYALEKEFHNNAYSSPSSIPQIAYAPTVNQQQQQPEFPSLDSAIVTSRYPTTNNQLRDSSNPRQQATINDDRITLQPVQGRQISFASGTSRTYTHEQVEAILGNKGLLFVTTVKGKDISNDLDAYDFNCDELNTAKVALMANLSYYGLDALAEKAQQLEPKLYDGNVIKKTNAIMIPDSEETLMLVEESRSKMILKQKDLIMLERKVNTTPVDYNSVNSPEPTVSGRPTKVKVPKELPKVSMVNTSLKKLKHHLAGFDVVVKERTTTTTITEGSWGFKHTKVCFRDEIIPFVKALKDLFNTFDQYSVDELSEVQNVFHQMEQDVEQHRLESQTFEVKMNKVLNENERLLEQVISKDIVNIIVNSSVDNTFVKVHESLKDDFRKLKGKALADDSITSHSIAPEMLKEQAVILREVVEQGKLQNPLNNSLDHACVSIVLWYMDFGCSKHMTRDRSQLTNFVYKFLGTVKFKNDHVAKILGYDDYQIGNVTISSVYYMKGLGHNLFSVGQFCDSNLKVAFCQHTCFIRNLDGVDLLTESRGKNLYTLSLGDMMASFPICLLSKASKTKSWLWHRRLSHLNFVPVRRIRTDTRTEFVNQTLCEYYEKVGISHETSVACSLQQNGVVERRNHTLIKAAYPMLIYAKAPLFLWAEAVATACYTQNHSIVCLRHGKTPYELLHDKLPDLSFFYVFGALYYPTNNSKNLGKLQSNADIDFDELTTMASEHNSSGPALHEMTHATISSGLVPNTPPSTPFIPPSRSDWDILFQPLFDELLTPPPSFDHPAPEVIALIAKVVAQNPLHQPELVPRPDKVMVITLKWIYKVKLDELGGILKNKARLVARGYRQEEGIDFEESFAPVARLEAIRIFLVFPAHMNIVVYQIDVKTAFLNGNLREEVYVVDIDNPNHVYKLKKALYGLKQAPRAWYDMLSSFSISQDFSKGSVDPTLFIRREGKELLLVQIYVDDIIFAASTPELCDLFAKIMCSKFKMSMMCKISFFSGLQISQSPKGIFINQLKYTLESLNKYGFNSCDPVDTLMVEKSKLDEDKEGKTVDPSHYRGMISTLLYLTASIPDLQFAICMCARTSGSMQFLGDRLVSWSSKRQKSAAISSTEAEYIALSSCCAQVLWMRSQLTDYGLGFNKILMYCDNKSAISLCCNNVQHSRSKHIDIIFHFIKEHVENGVIELYFVNTEYQLADIFTKALGRERIESLINKPRMRSFTHKTLKQLADEVEE</sequence>
<feature type="domain" description="Integrase catalytic" evidence="3">
    <location>
        <begin position="639"/>
        <end position="734"/>
    </location>
</feature>
<evidence type="ECO:0000256" key="2">
    <source>
        <dbReference type="SAM" id="Coils"/>
    </source>
</evidence>
<dbReference type="SUPFAM" id="SSF53098">
    <property type="entry name" value="Ribonuclease H-like"/>
    <property type="match status" value="1"/>
</dbReference>
<gene>
    <name evidence="4" type="ORF">Tci_044702</name>
</gene>
<keyword evidence="2" id="KW-0175">Coiled coil</keyword>
<dbReference type="InterPro" id="IPR043502">
    <property type="entry name" value="DNA/RNA_pol_sf"/>
</dbReference>
<dbReference type="PANTHER" id="PTHR11439">
    <property type="entry name" value="GAG-POL-RELATED RETROTRANSPOSON"/>
    <property type="match status" value="1"/>
</dbReference>
<comment type="caution">
    <text evidence="4">The sequence shown here is derived from an EMBL/GenBank/DDBJ whole genome shotgun (WGS) entry which is preliminary data.</text>
</comment>
<evidence type="ECO:0000259" key="3">
    <source>
        <dbReference type="PROSITE" id="PS50994"/>
    </source>
</evidence>
<dbReference type="SUPFAM" id="SSF56672">
    <property type="entry name" value="DNA/RNA polymerases"/>
    <property type="match status" value="1"/>
</dbReference>